<evidence type="ECO:0000313" key="8">
    <source>
        <dbReference type="EMBL" id="SVA85576.1"/>
    </source>
</evidence>
<dbReference type="InterPro" id="IPR012676">
    <property type="entry name" value="TGS-like"/>
</dbReference>
<dbReference type="InterPro" id="IPR031167">
    <property type="entry name" value="G_OBG"/>
</dbReference>
<keyword evidence="2" id="KW-0479">Metal-binding</keyword>
<dbReference type="GO" id="GO:0005737">
    <property type="term" value="C:cytoplasm"/>
    <property type="evidence" value="ECO:0007669"/>
    <property type="project" value="TreeGrafter"/>
</dbReference>
<keyword evidence="3" id="KW-0547">Nucleotide-binding</keyword>
<dbReference type="InterPro" id="IPR012675">
    <property type="entry name" value="Beta-grasp_dom_sf"/>
</dbReference>
<proteinExistence type="inferred from homology"/>
<comment type="cofactor">
    <cofactor evidence="1">
        <name>Mg(2+)</name>
        <dbReference type="ChEBI" id="CHEBI:18420"/>
    </cofactor>
</comment>
<dbReference type="PROSITE" id="PS51880">
    <property type="entry name" value="TGS"/>
    <property type="match status" value="1"/>
</dbReference>
<evidence type="ECO:0000256" key="1">
    <source>
        <dbReference type="ARBA" id="ARBA00001946"/>
    </source>
</evidence>
<evidence type="ECO:0008006" key="9">
    <source>
        <dbReference type="Google" id="ProtNLM"/>
    </source>
</evidence>
<evidence type="ECO:0000256" key="5">
    <source>
        <dbReference type="SAM" id="Coils"/>
    </source>
</evidence>
<feature type="domain" description="OBG-type G" evidence="6">
    <location>
        <begin position="1"/>
        <end position="247"/>
    </location>
</feature>
<dbReference type="Gene3D" id="3.40.50.300">
    <property type="entry name" value="P-loop containing nucleotide triphosphate hydrolases"/>
    <property type="match status" value="1"/>
</dbReference>
<keyword evidence="4" id="KW-0067">ATP-binding</keyword>
<dbReference type="FunFam" id="3.10.20.30:FF:000001">
    <property type="entry name" value="Ribosome-binding ATPase YchF"/>
    <property type="match status" value="1"/>
</dbReference>
<organism evidence="8">
    <name type="scientific">marine metagenome</name>
    <dbReference type="NCBI Taxonomy" id="408172"/>
    <lineage>
        <taxon>unclassified sequences</taxon>
        <taxon>metagenomes</taxon>
        <taxon>ecological metagenomes</taxon>
    </lineage>
</organism>
<dbReference type="PROSITE" id="PS51710">
    <property type="entry name" value="G_OBG"/>
    <property type="match status" value="1"/>
</dbReference>
<dbReference type="InterPro" id="IPR013029">
    <property type="entry name" value="YchF_C"/>
</dbReference>
<dbReference type="CDD" id="cd01900">
    <property type="entry name" value="YchF"/>
    <property type="match status" value="1"/>
</dbReference>
<dbReference type="InterPro" id="IPR041706">
    <property type="entry name" value="YchF_N"/>
</dbReference>
<evidence type="ECO:0000259" key="6">
    <source>
        <dbReference type="PROSITE" id="PS51710"/>
    </source>
</evidence>
<dbReference type="GO" id="GO:0016887">
    <property type="term" value="F:ATP hydrolysis activity"/>
    <property type="evidence" value="ECO:0007669"/>
    <property type="project" value="InterPro"/>
</dbReference>
<dbReference type="GO" id="GO:0005525">
    <property type="term" value="F:GTP binding"/>
    <property type="evidence" value="ECO:0007669"/>
    <property type="project" value="InterPro"/>
</dbReference>
<evidence type="ECO:0000256" key="2">
    <source>
        <dbReference type="ARBA" id="ARBA00022723"/>
    </source>
</evidence>
<dbReference type="AlphaFoldDB" id="A0A381Z8E6"/>
<dbReference type="FunFam" id="1.10.150.300:FF:000001">
    <property type="entry name" value="Ribosome-binding ATPase YchF"/>
    <property type="match status" value="1"/>
</dbReference>
<dbReference type="PIRSF" id="PIRSF006641">
    <property type="entry name" value="CHP00092"/>
    <property type="match status" value="1"/>
</dbReference>
<dbReference type="InterPro" id="IPR006073">
    <property type="entry name" value="GTP-bd"/>
</dbReference>
<dbReference type="Gene3D" id="3.10.20.30">
    <property type="match status" value="1"/>
</dbReference>
<reference evidence="8" key="1">
    <citation type="submission" date="2018-05" db="EMBL/GenBank/DDBJ databases">
        <authorList>
            <person name="Lanie J.A."/>
            <person name="Ng W.-L."/>
            <person name="Kazmierczak K.M."/>
            <person name="Andrzejewski T.M."/>
            <person name="Davidsen T.M."/>
            <person name="Wayne K.J."/>
            <person name="Tettelin H."/>
            <person name="Glass J.I."/>
            <person name="Rusch D."/>
            <person name="Podicherti R."/>
            <person name="Tsui H.-C.T."/>
            <person name="Winkler M.E."/>
        </authorList>
    </citation>
    <scope>NUCLEOTIDE SEQUENCE</scope>
</reference>
<gene>
    <name evidence="8" type="ORF">METZ01_LOCUS138430</name>
</gene>
<feature type="domain" description="TGS" evidence="7">
    <location>
        <begin position="269"/>
        <end position="352"/>
    </location>
</feature>
<evidence type="ECO:0000259" key="7">
    <source>
        <dbReference type="PROSITE" id="PS51880"/>
    </source>
</evidence>
<dbReference type="InterPro" id="IPR004095">
    <property type="entry name" value="TGS"/>
</dbReference>
<dbReference type="PRINTS" id="PR00326">
    <property type="entry name" value="GTP1OBG"/>
</dbReference>
<dbReference type="InterPro" id="IPR004396">
    <property type="entry name" value="ATPase_YchF/OLA1"/>
</dbReference>
<dbReference type="SUPFAM" id="SSF52540">
    <property type="entry name" value="P-loop containing nucleoside triphosphate hydrolases"/>
    <property type="match status" value="1"/>
</dbReference>
<evidence type="ECO:0000256" key="4">
    <source>
        <dbReference type="ARBA" id="ARBA00022840"/>
    </source>
</evidence>
<dbReference type="InterPro" id="IPR027417">
    <property type="entry name" value="P-loop_NTPase"/>
</dbReference>
<dbReference type="HAMAP" id="MF_00944">
    <property type="entry name" value="YchF_OLA1_ATPase"/>
    <property type="match status" value="1"/>
</dbReference>
<sequence length="354" mass="39499">MPNVGKSTLFNALTHSQVPAENYPFCTIDPNVGIVAVPDHRLETISAVVKPKQTVAAVVEFVDIAGLVKGASKGEGLGNQFLTHIRQTDAIAYLTRCFDSENIVHVSGQIDPIHDIQVIDTELMLADLESLEQNLDKAERHVRSHEKQAIARRNFLKRIANELGRGKRAGDVELAVDEIQFMKEMPLLTAKPIMYLANVSEGELIKNPLLEKMQTYAKHIKTKIITVNAKLEADLAQLENSERADFLSELGLEEPSLPRVIQSAYHLLTLQTFYTTGPKEVRAWTVKRGATAYEAAGLIHKDFQRGFIRAEVTNHKDFVRLGGEQGAREAGKLHIEGKNYVVQEGDVIRFRFNV</sequence>
<dbReference type="GO" id="GO:0046872">
    <property type="term" value="F:metal ion binding"/>
    <property type="evidence" value="ECO:0007669"/>
    <property type="project" value="UniProtKB-KW"/>
</dbReference>
<name>A0A381Z8E6_9ZZZZ</name>
<dbReference type="EMBL" id="UINC01020360">
    <property type="protein sequence ID" value="SVA85576.1"/>
    <property type="molecule type" value="Genomic_DNA"/>
</dbReference>
<dbReference type="PANTHER" id="PTHR23305:SF18">
    <property type="entry name" value="OBG-TYPE G DOMAIN-CONTAINING PROTEIN"/>
    <property type="match status" value="1"/>
</dbReference>
<dbReference type="GO" id="GO:0005524">
    <property type="term" value="F:ATP binding"/>
    <property type="evidence" value="ECO:0007669"/>
    <property type="project" value="UniProtKB-KW"/>
</dbReference>
<feature type="coiled-coil region" evidence="5">
    <location>
        <begin position="121"/>
        <end position="148"/>
    </location>
</feature>
<dbReference type="PANTHER" id="PTHR23305">
    <property type="entry name" value="OBG GTPASE FAMILY"/>
    <property type="match status" value="1"/>
</dbReference>
<evidence type="ECO:0000256" key="3">
    <source>
        <dbReference type="ARBA" id="ARBA00022741"/>
    </source>
</evidence>
<dbReference type="NCBIfam" id="TIGR00092">
    <property type="entry name" value="redox-regulated ATPase YchF"/>
    <property type="match status" value="1"/>
</dbReference>
<dbReference type="SUPFAM" id="SSF81271">
    <property type="entry name" value="TGS-like"/>
    <property type="match status" value="1"/>
</dbReference>
<accession>A0A381Z8E6</accession>
<dbReference type="Pfam" id="PF01926">
    <property type="entry name" value="MMR_HSR1"/>
    <property type="match status" value="1"/>
</dbReference>
<dbReference type="InterPro" id="IPR023192">
    <property type="entry name" value="TGS-like_dom_sf"/>
</dbReference>
<keyword evidence="5" id="KW-0175">Coiled coil</keyword>
<protein>
    <recommendedName>
        <fullName evidence="9">OBG-type G domain-containing protein</fullName>
    </recommendedName>
</protein>
<dbReference type="Gene3D" id="1.10.150.300">
    <property type="entry name" value="TGS-like domain"/>
    <property type="match status" value="1"/>
</dbReference>
<dbReference type="Pfam" id="PF06071">
    <property type="entry name" value="YchF-GTPase_C"/>
    <property type="match status" value="1"/>
</dbReference>